<protein>
    <recommendedName>
        <fullName evidence="2">Nucleoside transporter/FeoB GTPase Gate domain-containing protein</fullName>
    </recommendedName>
</protein>
<proteinExistence type="predicted"/>
<name>A0A9D1FIJ6_9BACT</name>
<evidence type="ECO:0000313" key="3">
    <source>
        <dbReference type="EMBL" id="HIS73860.1"/>
    </source>
</evidence>
<feature type="transmembrane region" description="Helical" evidence="1">
    <location>
        <begin position="164"/>
        <end position="186"/>
    </location>
</feature>
<keyword evidence="1" id="KW-1133">Transmembrane helix</keyword>
<dbReference type="EMBL" id="DVJQ01000021">
    <property type="protein sequence ID" value="HIS73860.1"/>
    <property type="molecule type" value="Genomic_DNA"/>
</dbReference>
<reference evidence="3" key="1">
    <citation type="submission" date="2020-10" db="EMBL/GenBank/DDBJ databases">
        <authorList>
            <person name="Gilroy R."/>
        </authorList>
    </citation>
    <scope>NUCLEOTIDE SEQUENCE</scope>
    <source>
        <strain evidence="3">CHK152-2871</strain>
    </source>
</reference>
<keyword evidence="1" id="KW-0472">Membrane</keyword>
<evidence type="ECO:0000313" key="4">
    <source>
        <dbReference type="Proteomes" id="UP000886865"/>
    </source>
</evidence>
<feature type="transmembrane region" description="Helical" evidence="1">
    <location>
        <begin position="36"/>
        <end position="57"/>
    </location>
</feature>
<feature type="transmembrane region" description="Helical" evidence="1">
    <location>
        <begin position="134"/>
        <end position="158"/>
    </location>
</feature>
<sequence length="190" mass="20427">MNFIWLFLIITSFIFAAVNGKMPDVVNAMLKASQSAVLIAFSLIGIMTFWLGIVNIAKVSGLMEIFSKLTAPFMRLIFKDVKNNSGAFSNITLNFSANALGLTNAATPFGIKAMQDLQNENNNKSVATNAMCTLLAMNTAGFQLVPASVLAILTASGAKNPTEIILPTLIVTSITFICAIIISKILERVF</sequence>
<organism evidence="3 4">
    <name type="scientific">Candidatus Galligastranaerophilus intestinavium</name>
    <dbReference type="NCBI Taxonomy" id="2840836"/>
    <lineage>
        <taxon>Bacteria</taxon>
        <taxon>Candidatus Galligastranaerophilus</taxon>
    </lineage>
</organism>
<evidence type="ECO:0000259" key="2">
    <source>
        <dbReference type="Pfam" id="PF07670"/>
    </source>
</evidence>
<feature type="domain" description="Nucleoside transporter/FeoB GTPase Gate" evidence="2">
    <location>
        <begin position="41"/>
        <end position="150"/>
    </location>
</feature>
<dbReference type="InterPro" id="IPR011642">
    <property type="entry name" value="Gate_dom"/>
</dbReference>
<reference evidence="3" key="2">
    <citation type="journal article" date="2021" name="PeerJ">
        <title>Extensive microbial diversity within the chicken gut microbiome revealed by metagenomics and culture.</title>
        <authorList>
            <person name="Gilroy R."/>
            <person name="Ravi A."/>
            <person name="Getino M."/>
            <person name="Pursley I."/>
            <person name="Horton D.L."/>
            <person name="Alikhan N.F."/>
            <person name="Baker D."/>
            <person name="Gharbi K."/>
            <person name="Hall N."/>
            <person name="Watson M."/>
            <person name="Adriaenssens E.M."/>
            <person name="Foster-Nyarko E."/>
            <person name="Jarju S."/>
            <person name="Secka A."/>
            <person name="Antonio M."/>
            <person name="Oren A."/>
            <person name="Chaudhuri R.R."/>
            <person name="La Ragione R."/>
            <person name="Hildebrand F."/>
            <person name="Pallen M.J."/>
        </authorList>
    </citation>
    <scope>NUCLEOTIDE SEQUENCE</scope>
    <source>
        <strain evidence="3">CHK152-2871</strain>
    </source>
</reference>
<dbReference type="Proteomes" id="UP000886865">
    <property type="component" value="Unassembled WGS sequence"/>
</dbReference>
<dbReference type="Pfam" id="PF07670">
    <property type="entry name" value="Gate"/>
    <property type="match status" value="1"/>
</dbReference>
<dbReference type="AlphaFoldDB" id="A0A9D1FIJ6"/>
<evidence type="ECO:0000256" key="1">
    <source>
        <dbReference type="SAM" id="Phobius"/>
    </source>
</evidence>
<keyword evidence="1" id="KW-0812">Transmembrane</keyword>
<gene>
    <name evidence="3" type="ORF">IAA86_02430</name>
</gene>
<comment type="caution">
    <text evidence="3">The sequence shown here is derived from an EMBL/GenBank/DDBJ whole genome shotgun (WGS) entry which is preliminary data.</text>
</comment>
<accession>A0A9D1FIJ6</accession>